<dbReference type="EMBL" id="AZHW01000104">
    <property type="protein sequence ID" value="ETX02841.1"/>
    <property type="molecule type" value="Genomic_DNA"/>
</dbReference>
<evidence type="ECO:0000313" key="4">
    <source>
        <dbReference type="Proteomes" id="UP000019141"/>
    </source>
</evidence>
<comment type="caution">
    <text evidence="3">The sequence shown here is derived from an EMBL/GenBank/DDBJ whole genome shotgun (WGS) entry which is preliminary data.</text>
</comment>
<dbReference type="SUPFAM" id="SSF56719">
    <property type="entry name" value="Type II DNA topoisomerase"/>
    <property type="match status" value="1"/>
</dbReference>
<keyword evidence="2" id="KW-0799">Topoisomerase</keyword>
<name>W4LYN9_ENTF1</name>
<dbReference type="AlphaFoldDB" id="W4LYN9"/>
<accession>W4LYN9</accession>
<proteinExistence type="predicted"/>
<evidence type="ECO:0000256" key="2">
    <source>
        <dbReference type="ARBA" id="ARBA00023029"/>
    </source>
</evidence>
<dbReference type="InterPro" id="IPR013760">
    <property type="entry name" value="Topo_IIA-like_dom_sf"/>
</dbReference>
<dbReference type="HOGENOM" id="CLU_192926_0_0_7"/>
<dbReference type="GO" id="GO:0003918">
    <property type="term" value="F:DNA topoisomerase type II (double strand cut, ATP-hydrolyzing) activity"/>
    <property type="evidence" value="ECO:0007669"/>
    <property type="project" value="UniProtKB-EC"/>
</dbReference>
<dbReference type="Proteomes" id="UP000019141">
    <property type="component" value="Unassembled WGS sequence"/>
</dbReference>
<keyword evidence="2" id="KW-0413">Isomerase</keyword>
<evidence type="ECO:0000313" key="3">
    <source>
        <dbReference type="EMBL" id="ETX02841.1"/>
    </source>
</evidence>
<reference evidence="3 4" key="1">
    <citation type="journal article" date="2014" name="Nature">
        <title>An environmental bacterial taxon with a large and distinct metabolic repertoire.</title>
        <authorList>
            <person name="Wilson M.C."/>
            <person name="Mori T."/>
            <person name="Ruckert C."/>
            <person name="Uria A.R."/>
            <person name="Helf M.J."/>
            <person name="Takada K."/>
            <person name="Gernert C."/>
            <person name="Steffens U.A."/>
            <person name="Heycke N."/>
            <person name="Schmitt S."/>
            <person name="Rinke C."/>
            <person name="Helfrich E.J."/>
            <person name="Brachmann A.O."/>
            <person name="Gurgui C."/>
            <person name="Wakimoto T."/>
            <person name="Kracht M."/>
            <person name="Crusemann M."/>
            <person name="Hentschel U."/>
            <person name="Abe I."/>
            <person name="Matsunaga S."/>
            <person name="Kalinowski J."/>
            <person name="Takeyama H."/>
            <person name="Piel J."/>
        </authorList>
    </citation>
    <scope>NUCLEOTIDE SEQUENCE [LARGE SCALE GENOMIC DNA]</scope>
    <source>
        <strain evidence="4">TSY1</strain>
    </source>
</reference>
<gene>
    <name evidence="3" type="ORF">ETSY1_02095</name>
</gene>
<protein>
    <submittedName>
        <fullName evidence="3">Uncharacterized protein</fullName>
    </submittedName>
</protein>
<sequence>MRDAHDEVPDVRDGLTRRERIVLWCLSELQQARGDRHVPTAMLYGSVVEYVDMSVEEMQLILARWTGHDRRL</sequence>
<organism evidence="3 4">
    <name type="scientific">Entotheonella factor</name>
    <dbReference type="NCBI Taxonomy" id="1429438"/>
    <lineage>
        <taxon>Bacteria</taxon>
        <taxon>Pseudomonadati</taxon>
        <taxon>Nitrospinota/Tectimicrobiota group</taxon>
        <taxon>Candidatus Tectimicrobiota</taxon>
        <taxon>Candidatus Entotheonellia</taxon>
        <taxon>Candidatus Entotheonellales</taxon>
        <taxon>Candidatus Entotheonellaceae</taxon>
        <taxon>Candidatus Entotheonella</taxon>
    </lineage>
</organism>
<dbReference type="GO" id="GO:0005524">
    <property type="term" value="F:ATP binding"/>
    <property type="evidence" value="ECO:0007669"/>
    <property type="project" value="InterPro"/>
</dbReference>
<comment type="catalytic activity">
    <reaction evidence="1">
        <text>ATP-dependent breakage, passage and rejoining of double-stranded DNA.</text>
        <dbReference type="EC" id="5.6.2.2"/>
    </reaction>
</comment>
<evidence type="ECO:0000256" key="1">
    <source>
        <dbReference type="ARBA" id="ARBA00000185"/>
    </source>
</evidence>
<keyword evidence="4" id="KW-1185">Reference proteome</keyword>